<dbReference type="SUPFAM" id="SSF51735">
    <property type="entry name" value="NAD(P)-binding Rossmann-fold domains"/>
    <property type="match status" value="1"/>
</dbReference>
<organism evidence="1 2">
    <name type="scientific">Paenibacillus sabuli</name>
    <dbReference type="NCBI Taxonomy" id="2772509"/>
    <lineage>
        <taxon>Bacteria</taxon>
        <taxon>Bacillati</taxon>
        <taxon>Bacillota</taxon>
        <taxon>Bacilli</taxon>
        <taxon>Bacillales</taxon>
        <taxon>Paenibacillaceae</taxon>
        <taxon>Paenibacillus</taxon>
    </lineage>
</organism>
<feature type="non-terminal residue" evidence="1">
    <location>
        <position position="55"/>
    </location>
</feature>
<sequence length="55" mass="5740">MSQDRNRTVLPVAPVDLVTGASSGFGLLIAIELAGRGRRVLAGLRRPERAAALLG</sequence>
<protein>
    <submittedName>
        <fullName evidence="1">Short-chain dehydrogenase/reductase</fullName>
    </submittedName>
</protein>
<evidence type="ECO:0000313" key="2">
    <source>
        <dbReference type="Proteomes" id="UP000621560"/>
    </source>
</evidence>
<keyword evidence="2" id="KW-1185">Reference proteome</keyword>
<reference evidence="1" key="1">
    <citation type="submission" date="2020-09" db="EMBL/GenBank/DDBJ databases">
        <title>A novel bacterium of genus Paenibacillus, isolated from South China Sea.</title>
        <authorList>
            <person name="Huang H."/>
            <person name="Mo K."/>
            <person name="Hu Y."/>
        </authorList>
    </citation>
    <scope>NUCLEOTIDE SEQUENCE</scope>
    <source>
        <strain evidence="1">IB182496</strain>
    </source>
</reference>
<comment type="caution">
    <text evidence="1">The sequence shown here is derived from an EMBL/GenBank/DDBJ whole genome shotgun (WGS) entry which is preliminary data.</text>
</comment>
<dbReference type="Gene3D" id="3.40.50.720">
    <property type="entry name" value="NAD(P)-binding Rossmann-like Domain"/>
    <property type="match status" value="1"/>
</dbReference>
<gene>
    <name evidence="1" type="ORF">IDH44_20670</name>
</gene>
<dbReference type="EMBL" id="JACXIZ010000041">
    <property type="protein sequence ID" value="MBD2847611.1"/>
    <property type="molecule type" value="Genomic_DNA"/>
</dbReference>
<dbReference type="AlphaFoldDB" id="A0A927BXB4"/>
<accession>A0A927BXB4</accession>
<name>A0A927BXB4_9BACL</name>
<dbReference type="InterPro" id="IPR036291">
    <property type="entry name" value="NAD(P)-bd_dom_sf"/>
</dbReference>
<proteinExistence type="predicted"/>
<evidence type="ECO:0000313" key="1">
    <source>
        <dbReference type="EMBL" id="MBD2847611.1"/>
    </source>
</evidence>
<dbReference type="Proteomes" id="UP000621560">
    <property type="component" value="Unassembled WGS sequence"/>
</dbReference>